<evidence type="ECO:0000256" key="1">
    <source>
        <dbReference type="ARBA" id="ARBA00004651"/>
    </source>
</evidence>
<protein>
    <submittedName>
        <fullName evidence="8">Predicted arabinose efflux permease, MFS family</fullName>
    </submittedName>
</protein>
<dbReference type="SUPFAM" id="SSF103473">
    <property type="entry name" value="MFS general substrate transporter"/>
    <property type="match status" value="1"/>
</dbReference>
<dbReference type="InterPro" id="IPR011701">
    <property type="entry name" value="MFS"/>
</dbReference>
<evidence type="ECO:0000256" key="2">
    <source>
        <dbReference type="ARBA" id="ARBA00022448"/>
    </source>
</evidence>
<dbReference type="GO" id="GO:0022857">
    <property type="term" value="F:transmembrane transporter activity"/>
    <property type="evidence" value="ECO:0007669"/>
    <property type="project" value="InterPro"/>
</dbReference>
<feature type="transmembrane region" description="Helical" evidence="7">
    <location>
        <begin position="268"/>
        <end position="287"/>
    </location>
</feature>
<feature type="transmembrane region" description="Helical" evidence="7">
    <location>
        <begin position="61"/>
        <end position="83"/>
    </location>
</feature>
<dbReference type="GO" id="GO:0005886">
    <property type="term" value="C:plasma membrane"/>
    <property type="evidence" value="ECO:0007669"/>
    <property type="project" value="UniProtKB-SubCell"/>
</dbReference>
<keyword evidence="4 7" id="KW-0812">Transmembrane</keyword>
<keyword evidence="5 7" id="KW-1133">Transmembrane helix</keyword>
<sequence>MHVLTKMKTGMSNGPFQPLTHLPFRRLFTSQIFSDLSNWLDLIAIGTLITYQWGLGAEAQAAFAFMTGIPWIVVGPLLAIWVDRWNKKHVMLACCLLRIPLIIGFILAPNIVILLVFVFLKEVLDVIFDPARQSAIKSIVSMDQLQEANTLSQLSVHTSKIVAPALGGFIAAKYSPDMVFIAEVIALLLASLFLFRLPLGEEPVSESASKGKKGFSMSEWTVGIHFIFSNRVLLFSVSMMTMAMYILWMYDRLIILWAKELDLSVGDYGVLLAAIALGGVIGAFLVSPLSKIFSNPLNMMTIAGMVGGGALLVIGIGGLAWFTAPFLVWWLVWFGIGLLGPFTAIPYATLLQAESPSNTIGRTVATVNALQNSAMLASPFVGAYLAVKIGIGSVFVIAGVTFFTVCAIGTWLVKSLNLIPVTMRIEEDKVS</sequence>
<organism evidence="8 9">
    <name type="scientific">Marininema mesophilum</name>
    <dbReference type="NCBI Taxonomy" id="1048340"/>
    <lineage>
        <taxon>Bacteria</taxon>
        <taxon>Bacillati</taxon>
        <taxon>Bacillota</taxon>
        <taxon>Bacilli</taxon>
        <taxon>Bacillales</taxon>
        <taxon>Thermoactinomycetaceae</taxon>
        <taxon>Marininema</taxon>
    </lineage>
</organism>
<accession>A0A1H2ZZT7</accession>
<gene>
    <name evidence="8" type="ORF">SAMN05444487_11247</name>
</gene>
<dbReference type="RefSeq" id="WP_091741202.1">
    <property type="nucleotide sequence ID" value="NZ_FNNQ01000012.1"/>
</dbReference>
<dbReference type="PANTHER" id="PTHR43266:SF2">
    <property type="entry name" value="MAJOR FACILITATOR SUPERFAMILY (MFS) PROFILE DOMAIN-CONTAINING PROTEIN"/>
    <property type="match status" value="1"/>
</dbReference>
<evidence type="ECO:0000313" key="8">
    <source>
        <dbReference type="EMBL" id="SDX22169.1"/>
    </source>
</evidence>
<dbReference type="Gene3D" id="1.20.1250.20">
    <property type="entry name" value="MFS general substrate transporter like domains"/>
    <property type="match status" value="1"/>
</dbReference>
<feature type="transmembrane region" description="Helical" evidence="7">
    <location>
        <begin position="95"/>
        <end position="120"/>
    </location>
</feature>
<feature type="transmembrane region" description="Helical" evidence="7">
    <location>
        <begin position="220"/>
        <end position="248"/>
    </location>
</feature>
<dbReference type="PANTHER" id="PTHR43266">
    <property type="entry name" value="MACROLIDE-EFFLUX PROTEIN"/>
    <property type="match status" value="1"/>
</dbReference>
<dbReference type="InterPro" id="IPR036259">
    <property type="entry name" value="MFS_trans_sf"/>
</dbReference>
<feature type="transmembrane region" description="Helical" evidence="7">
    <location>
        <begin position="328"/>
        <end position="351"/>
    </location>
</feature>
<feature type="transmembrane region" description="Helical" evidence="7">
    <location>
        <begin position="363"/>
        <end position="385"/>
    </location>
</feature>
<feature type="transmembrane region" description="Helical" evidence="7">
    <location>
        <begin position="178"/>
        <end position="199"/>
    </location>
</feature>
<feature type="transmembrane region" description="Helical" evidence="7">
    <location>
        <begin position="36"/>
        <end position="55"/>
    </location>
</feature>
<keyword evidence="6 7" id="KW-0472">Membrane</keyword>
<comment type="subcellular location">
    <subcellularLocation>
        <location evidence="1">Cell membrane</location>
        <topology evidence="1">Multi-pass membrane protein</topology>
    </subcellularLocation>
</comment>
<dbReference type="AlphaFoldDB" id="A0A1H2ZZT7"/>
<keyword evidence="9" id="KW-1185">Reference proteome</keyword>
<dbReference type="CDD" id="cd06173">
    <property type="entry name" value="MFS_MefA_like"/>
    <property type="match status" value="1"/>
</dbReference>
<evidence type="ECO:0000256" key="4">
    <source>
        <dbReference type="ARBA" id="ARBA00022692"/>
    </source>
</evidence>
<evidence type="ECO:0000313" key="9">
    <source>
        <dbReference type="Proteomes" id="UP000198534"/>
    </source>
</evidence>
<evidence type="ECO:0000256" key="7">
    <source>
        <dbReference type="SAM" id="Phobius"/>
    </source>
</evidence>
<evidence type="ECO:0000256" key="3">
    <source>
        <dbReference type="ARBA" id="ARBA00022475"/>
    </source>
</evidence>
<feature type="transmembrane region" description="Helical" evidence="7">
    <location>
        <begin position="299"/>
        <end position="322"/>
    </location>
</feature>
<dbReference type="STRING" id="1048340.SAMN05444487_11247"/>
<keyword evidence="3" id="KW-1003">Cell membrane</keyword>
<evidence type="ECO:0000256" key="5">
    <source>
        <dbReference type="ARBA" id="ARBA00022989"/>
    </source>
</evidence>
<evidence type="ECO:0000256" key="6">
    <source>
        <dbReference type="ARBA" id="ARBA00023136"/>
    </source>
</evidence>
<dbReference type="EMBL" id="FNNQ01000012">
    <property type="protein sequence ID" value="SDX22169.1"/>
    <property type="molecule type" value="Genomic_DNA"/>
</dbReference>
<keyword evidence="2" id="KW-0813">Transport</keyword>
<proteinExistence type="predicted"/>
<dbReference type="Proteomes" id="UP000198534">
    <property type="component" value="Unassembled WGS sequence"/>
</dbReference>
<dbReference type="Pfam" id="PF07690">
    <property type="entry name" value="MFS_1"/>
    <property type="match status" value="1"/>
</dbReference>
<reference evidence="8 9" key="1">
    <citation type="submission" date="2016-10" db="EMBL/GenBank/DDBJ databases">
        <authorList>
            <person name="de Groot N.N."/>
        </authorList>
    </citation>
    <scope>NUCLEOTIDE SEQUENCE [LARGE SCALE GENOMIC DNA]</scope>
    <source>
        <strain evidence="8 9">DSM 45610</strain>
    </source>
</reference>
<name>A0A1H2ZZT7_9BACL</name>
<feature type="transmembrane region" description="Helical" evidence="7">
    <location>
        <begin position="391"/>
        <end position="413"/>
    </location>
</feature>
<dbReference type="OrthoDB" id="2370632at2"/>